<protein>
    <submittedName>
        <fullName evidence="1">Uncharacterized protein</fullName>
    </submittedName>
</protein>
<dbReference type="AlphaFoldDB" id="A0A9J6EAH3"/>
<accession>A0A9J6EAH3</accession>
<evidence type="ECO:0000313" key="1">
    <source>
        <dbReference type="EMBL" id="KAH8031069.1"/>
    </source>
</evidence>
<reference evidence="1" key="1">
    <citation type="journal article" date="2020" name="Cell">
        <title>Large-Scale Comparative Analyses of Tick Genomes Elucidate Their Genetic Diversity and Vector Capacities.</title>
        <authorList>
            <consortium name="Tick Genome and Microbiome Consortium (TIGMIC)"/>
            <person name="Jia N."/>
            <person name="Wang J."/>
            <person name="Shi W."/>
            <person name="Du L."/>
            <person name="Sun Y."/>
            <person name="Zhan W."/>
            <person name="Jiang J.F."/>
            <person name="Wang Q."/>
            <person name="Zhang B."/>
            <person name="Ji P."/>
            <person name="Bell-Sakyi L."/>
            <person name="Cui X.M."/>
            <person name="Yuan T.T."/>
            <person name="Jiang B.G."/>
            <person name="Yang W.F."/>
            <person name="Lam T.T."/>
            <person name="Chang Q.C."/>
            <person name="Ding S.J."/>
            <person name="Wang X.J."/>
            <person name="Zhu J.G."/>
            <person name="Ruan X.D."/>
            <person name="Zhao L."/>
            <person name="Wei J.T."/>
            <person name="Ye R.Z."/>
            <person name="Que T.C."/>
            <person name="Du C.H."/>
            <person name="Zhou Y.H."/>
            <person name="Cheng J.X."/>
            <person name="Dai P.F."/>
            <person name="Guo W.B."/>
            <person name="Han X.H."/>
            <person name="Huang E.J."/>
            <person name="Li L.F."/>
            <person name="Wei W."/>
            <person name="Gao Y.C."/>
            <person name="Liu J.Z."/>
            <person name="Shao H.Z."/>
            <person name="Wang X."/>
            <person name="Wang C.C."/>
            <person name="Yang T.C."/>
            <person name="Huo Q.B."/>
            <person name="Li W."/>
            <person name="Chen H.Y."/>
            <person name="Chen S.E."/>
            <person name="Zhou L.G."/>
            <person name="Ni X.B."/>
            <person name="Tian J.H."/>
            <person name="Sheng Y."/>
            <person name="Liu T."/>
            <person name="Pan Y.S."/>
            <person name="Xia L.Y."/>
            <person name="Li J."/>
            <person name="Zhao F."/>
            <person name="Cao W.C."/>
        </authorList>
    </citation>
    <scope>NUCLEOTIDE SEQUENCE</scope>
    <source>
        <strain evidence="1">Rmic-2018</strain>
    </source>
</reference>
<gene>
    <name evidence="1" type="ORF">HPB51_012757</name>
</gene>
<comment type="caution">
    <text evidence="1">The sequence shown here is derived from an EMBL/GenBank/DDBJ whole genome shotgun (WGS) entry which is preliminary data.</text>
</comment>
<dbReference type="Proteomes" id="UP000821866">
    <property type="component" value="Chromosome 3"/>
</dbReference>
<evidence type="ECO:0000313" key="2">
    <source>
        <dbReference type="Proteomes" id="UP000821866"/>
    </source>
</evidence>
<keyword evidence="2" id="KW-1185">Reference proteome</keyword>
<proteinExistence type="predicted"/>
<name>A0A9J6EAH3_RHIMP</name>
<organism evidence="1 2">
    <name type="scientific">Rhipicephalus microplus</name>
    <name type="common">Cattle tick</name>
    <name type="synonym">Boophilus microplus</name>
    <dbReference type="NCBI Taxonomy" id="6941"/>
    <lineage>
        <taxon>Eukaryota</taxon>
        <taxon>Metazoa</taxon>
        <taxon>Ecdysozoa</taxon>
        <taxon>Arthropoda</taxon>
        <taxon>Chelicerata</taxon>
        <taxon>Arachnida</taxon>
        <taxon>Acari</taxon>
        <taxon>Parasitiformes</taxon>
        <taxon>Ixodida</taxon>
        <taxon>Ixodoidea</taxon>
        <taxon>Ixodidae</taxon>
        <taxon>Rhipicephalinae</taxon>
        <taxon>Rhipicephalus</taxon>
        <taxon>Boophilus</taxon>
    </lineage>
</organism>
<reference evidence="1" key="2">
    <citation type="submission" date="2021-09" db="EMBL/GenBank/DDBJ databases">
        <authorList>
            <person name="Jia N."/>
            <person name="Wang J."/>
            <person name="Shi W."/>
            <person name="Du L."/>
            <person name="Sun Y."/>
            <person name="Zhan W."/>
            <person name="Jiang J."/>
            <person name="Wang Q."/>
            <person name="Zhang B."/>
            <person name="Ji P."/>
            <person name="Sakyi L.B."/>
            <person name="Cui X."/>
            <person name="Yuan T."/>
            <person name="Jiang B."/>
            <person name="Yang W."/>
            <person name="Lam T.T.-Y."/>
            <person name="Chang Q."/>
            <person name="Ding S."/>
            <person name="Wang X."/>
            <person name="Zhu J."/>
            <person name="Ruan X."/>
            <person name="Zhao L."/>
            <person name="Wei J."/>
            <person name="Que T."/>
            <person name="Du C."/>
            <person name="Cheng J."/>
            <person name="Dai P."/>
            <person name="Han X."/>
            <person name="Huang E."/>
            <person name="Gao Y."/>
            <person name="Liu J."/>
            <person name="Shao H."/>
            <person name="Ye R."/>
            <person name="Li L."/>
            <person name="Wei W."/>
            <person name="Wang X."/>
            <person name="Wang C."/>
            <person name="Huo Q."/>
            <person name="Li W."/>
            <person name="Guo W."/>
            <person name="Chen H."/>
            <person name="Chen S."/>
            <person name="Zhou L."/>
            <person name="Zhou L."/>
            <person name="Ni X."/>
            <person name="Tian J."/>
            <person name="Zhou Y."/>
            <person name="Sheng Y."/>
            <person name="Liu T."/>
            <person name="Pan Y."/>
            <person name="Xia L."/>
            <person name="Li J."/>
            <person name="Zhao F."/>
            <person name="Cao W."/>
        </authorList>
    </citation>
    <scope>NUCLEOTIDE SEQUENCE</scope>
    <source>
        <strain evidence="1">Rmic-2018</strain>
        <tissue evidence="1">Larvae</tissue>
    </source>
</reference>
<sequence length="178" mass="20047">MRCFRCCVARAEETIVHIVLECGKIGLPETEPLHTALGYAGEDGVINQQAVKETMRRLERWTAVVVSQRAKALGGAVQCSSGYKLEHTARKSTTNEEQIRRHPAVRPIEAYADPKKQRSDLRWRTGMRCSARCTLQTHPINERFNAHEKNILPPRRTACCHRSPFVTGPPSDRTGRSS</sequence>
<dbReference type="EMBL" id="JABSTU010000005">
    <property type="protein sequence ID" value="KAH8031069.1"/>
    <property type="molecule type" value="Genomic_DNA"/>
</dbReference>